<keyword evidence="9" id="KW-0812">Transmembrane</keyword>
<evidence type="ECO:0000313" key="10">
    <source>
        <dbReference type="Ensembl" id="ENSTNIP00000003908.1"/>
    </source>
</evidence>
<feature type="transmembrane region" description="Helical" evidence="9">
    <location>
        <begin position="63"/>
        <end position="86"/>
    </location>
</feature>
<dbReference type="GO" id="GO:0005886">
    <property type="term" value="C:plasma membrane"/>
    <property type="evidence" value="ECO:0007669"/>
    <property type="project" value="UniProtKB-SubCell"/>
</dbReference>
<organism evidence="10 11">
    <name type="scientific">Tetraodon nigroviridis</name>
    <name type="common">Spotted green pufferfish</name>
    <name type="synonym">Chelonodon nigroviridis</name>
    <dbReference type="NCBI Taxonomy" id="99883"/>
    <lineage>
        <taxon>Eukaryota</taxon>
        <taxon>Metazoa</taxon>
        <taxon>Chordata</taxon>
        <taxon>Craniata</taxon>
        <taxon>Vertebrata</taxon>
        <taxon>Euteleostomi</taxon>
        <taxon>Actinopterygii</taxon>
        <taxon>Neopterygii</taxon>
        <taxon>Teleostei</taxon>
        <taxon>Neoteleostei</taxon>
        <taxon>Acanthomorphata</taxon>
        <taxon>Eupercaria</taxon>
        <taxon>Tetraodontiformes</taxon>
        <taxon>Tetradontoidea</taxon>
        <taxon>Tetraodontidae</taxon>
        <taxon>Tetraodon</taxon>
    </lineage>
</organism>
<keyword evidence="6 9" id="KW-0472">Membrane</keyword>
<proteinExistence type="predicted"/>
<keyword evidence="11" id="KW-1185">Reference proteome</keyword>
<evidence type="ECO:0000256" key="4">
    <source>
        <dbReference type="ARBA" id="ARBA00022490"/>
    </source>
</evidence>
<name>H3C6N7_TETNG</name>
<dbReference type="Proteomes" id="UP000007303">
    <property type="component" value="Unassembled WGS sequence"/>
</dbReference>
<dbReference type="GO" id="GO:0005737">
    <property type="term" value="C:cytoplasm"/>
    <property type="evidence" value="ECO:0007669"/>
    <property type="project" value="UniProtKB-SubCell"/>
</dbReference>
<dbReference type="GeneTree" id="ENSGT00390000015968"/>
<evidence type="ECO:0000256" key="7">
    <source>
        <dbReference type="SAM" id="Coils"/>
    </source>
</evidence>
<dbReference type="PANTHER" id="PTHR45161">
    <property type="entry name" value="CYTOSKELETON-ASSOCIATED PROTEIN 4"/>
    <property type="match status" value="1"/>
</dbReference>
<evidence type="ECO:0000256" key="6">
    <source>
        <dbReference type="ARBA" id="ARBA00023136"/>
    </source>
</evidence>
<keyword evidence="4" id="KW-0963">Cytoplasm</keyword>
<feature type="region of interest" description="Disordered" evidence="8">
    <location>
        <begin position="26"/>
        <end position="55"/>
    </location>
</feature>
<dbReference type="Ensembl" id="ENSTNIT00000002252.1">
    <property type="protein sequence ID" value="ENSTNIP00000003908.1"/>
    <property type="gene ID" value="ENSTNIG00000011425.1"/>
</dbReference>
<keyword evidence="5" id="KW-0597">Phosphoprotein</keyword>
<keyword evidence="9" id="KW-1133">Transmembrane helix</keyword>
<dbReference type="AlphaFoldDB" id="H3C6N7"/>
<evidence type="ECO:0000256" key="5">
    <source>
        <dbReference type="ARBA" id="ARBA00022553"/>
    </source>
</evidence>
<comment type="subcellular location">
    <subcellularLocation>
        <location evidence="1">Cell membrane</location>
    </subcellularLocation>
    <subcellularLocation>
        <location evidence="2">Cytoplasm</location>
    </subcellularLocation>
</comment>
<evidence type="ECO:0000256" key="8">
    <source>
        <dbReference type="SAM" id="MobiDB-lite"/>
    </source>
</evidence>
<keyword evidence="3" id="KW-1003">Cell membrane</keyword>
<evidence type="ECO:0000256" key="1">
    <source>
        <dbReference type="ARBA" id="ARBA00004236"/>
    </source>
</evidence>
<feature type="coiled-coil region" evidence="7">
    <location>
        <begin position="273"/>
        <end position="329"/>
    </location>
</feature>
<evidence type="ECO:0008006" key="12">
    <source>
        <dbReference type="Google" id="ProtNLM"/>
    </source>
</evidence>
<evidence type="ECO:0000256" key="3">
    <source>
        <dbReference type="ARBA" id="ARBA00022475"/>
    </source>
</evidence>
<reference evidence="10" key="3">
    <citation type="submission" date="2025-09" db="UniProtKB">
        <authorList>
            <consortium name="Ensembl"/>
        </authorList>
    </citation>
    <scope>IDENTIFICATION</scope>
</reference>
<accession>H3C6N7</accession>
<sequence length="412" mass="45370">VARKRCSCCKNGKEKQAGFGLSVSSSRGIVQRGPAPIRIPQPEEPRGKPRRAHWSRPRSRSCLGLLCTTVFYVAAISAAGFAAFYLQKVVATMQEATSRQEESARQSADMATRLDGVVLQMNGLKSAIDRLESSVGTTRAELEGATRRMKTNELETRRVEETLQKLQNDLLRDLSEGIGEVKEAREKDFSSLEKTVEERLAEVSQSIKVSLEEFTKTQGEAQSQLADLRARLGHMEDPALIKQELSAIVDVVAEIKTAKQTSQASEESLGEQIEAVRAELQIRNQEVASLSQEVETALKDRSEVLGTGVEQVTEAVRHVETQVNEAETRARRQADDLEARAKASEAPLGSKDSDLDQLVKALEVRLAAVEDRSSQEPEQLRSLRSTLASLEAKAAKLEQHEEAIASLQRALE</sequence>
<reference evidence="10" key="2">
    <citation type="submission" date="2025-08" db="UniProtKB">
        <authorList>
            <consortium name="Ensembl"/>
        </authorList>
    </citation>
    <scope>IDENTIFICATION</scope>
</reference>
<evidence type="ECO:0000256" key="2">
    <source>
        <dbReference type="ARBA" id="ARBA00004496"/>
    </source>
</evidence>
<feature type="coiled-coil region" evidence="7">
    <location>
        <begin position="380"/>
        <end position="410"/>
    </location>
</feature>
<protein>
    <recommendedName>
        <fullName evidence="12">Cytoskeleton-associated protein 4</fullName>
    </recommendedName>
</protein>
<evidence type="ECO:0000313" key="11">
    <source>
        <dbReference type="Proteomes" id="UP000007303"/>
    </source>
</evidence>
<keyword evidence="7" id="KW-0175">Coiled coil</keyword>
<dbReference type="PANTHER" id="PTHR45161:SF1">
    <property type="entry name" value="CYTOSKELETON-ASSOCIATED PROTEIN 4"/>
    <property type="match status" value="1"/>
</dbReference>
<reference evidence="11" key="1">
    <citation type="journal article" date="2004" name="Nature">
        <title>Genome duplication in the teleost fish Tetraodon nigroviridis reveals the early vertebrate proto-karyotype.</title>
        <authorList>
            <person name="Jaillon O."/>
            <person name="Aury J.-M."/>
            <person name="Brunet F."/>
            <person name="Petit J.-L."/>
            <person name="Stange-Thomann N."/>
            <person name="Mauceli E."/>
            <person name="Bouneau L."/>
            <person name="Fischer C."/>
            <person name="Ozouf-Costaz C."/>
            <person name="Bernot A."/>
            <person name="Nicaud S."/>
            <person name="Jaffe D."/>
            <person name="Fisher S."/>
            <person name="Lutfalla G."/>
            <person name="Dossat C."/>
            <person name="Segurens B."/>
            <person name="Dasilva C."/>
            <person name="Salanoubat M."/>
            <person name="Levy M."/>
            <person name="Boudet N."/>
            <person name="Castellano S."/>
            <person name="Anthouard V."/>
            <person name="Jubin C."/>
            <person name="Castelli V."/>
            <person name="Katinka M."/>
            <person name="Vacherie B."/>
            <person name="Biemont C."/>
            <person name="Skalli Z."/>
            <person name="Cattolico L."/>
            <person name="Poulain J."/>
            <person name="De Berardinis V."/>
            <person name="Cruaud C."/>
            <person name="Duprat S."/>
            <person name="Brottier P."/>
            <person name="Coutanceau J.-P."/>
            <person name="Gouzy J."/>
            <person name="Parra G."/>
            <person name="Lardier G."/>
            <person name="Chapple C."/>
            <person name="McKernan K.J."/>
            <person name="McEwan P."/>
            <person name="Bosak S."/>
            <person name="Kellis M."/>
            <person name="Volff J.-N."/>
            <person name="Guigo R."/>
            <person name="Zody M.C."/>
            <person name="Mesirov J."/>
            <person name="Lindblad-Toh K."/>
            <person name="Birren B."/>
            <person name="Nusbaum C."/>
            <person name="Kahn D."/>
            <person name="Robinson-Rechavi M."/>
            <person name="Laudet V."/>
            <person name="Schachter V."/>
            <person name="Quetier F."/>
            <person name="Saurin W."/>
            <person name="Scarpelli C."/>
            <person name="Wincker P."/>
            <person name="Lander E.S."/>
            <person name="Weissenbach J."/>
            <person name="Roest Crollius H."/>
        </authorList>
    </citation>
    <scope>NUCLEOTIDE SEQUENCE [LARGE SCALE GENOMIC DNA]</scope>
</reference>
<evidence type="ECO:0000256" key="9">
    <source>
        <dbReference type="SAM" id="Phobius"/>
    </source>
</evidence>